<dbReference type="STRING" id="288992.SAMN04488522_1021450"/>
<comment type="similarity">
    <text evidence="2">Belongs to the GtrA family.</text>
</comment>
<evidence type="ECO:0000256" key="5">
    <source>
        <dbReference type="ARBA" id="ARBA00023136"/>
    </source>
</evidence>
<gene>
    <name evidence="8" type="ORF">SAMN04488522_1021450</name>
</gene>
<dbReference type="RefSeq" id="WP_073231705.1">
    <property type="nucleotide sequence ID" value="NZ_FQUQ01000002.1"/>
</dbReference>
<dbReference type="Pfam" id="PF04138">
    <property type="entry name" value="GtrA_DPMS_TM"/>
    <property type="match status" value="1"/>
</dbReference>
<name>A0A1M5C181_9SPHI</name>
<evidence type="ECO:0000313" key="9">
    <source>
        <dbReference type="Proteomes" id="UP000184287"/>
    </source>
</evidence>
<proteinExistence type="inferred from homology"/>
<evidence type="ECO:0000313" key="8">
    <source>
        <dbReference type="EMBL" id="SHF48499.1"/>
    </source>
</evidence>
<sequence length="153" mass="17714">MDLIHLKKIAGKVFKFGLVGLLGTAIDFSLTFLLKDILDQNLYVANTIGFFVAASNNFYLNSFWTFRKAKKLSFNLYLTFIGVSAIGLLFHSIIIYVAHQQLHHEFYFSKCLATVIVFLWNFGANYLITFRKNNHVKLTQERFDLSDQIMPFK</sequence>
<organism evidence="8 9">
    <name type="scientific">Pedobacter caeni</name>
    <dbReference type="NCBI Taxonomy" id="288992"/>
    <lineage>
        <taxon>Bacteria</taxon>
        <taxon>Pseudomonadati</taxon>
        <taxon>Bacteroidota</taxon>
        <taxon>Sphingobacteriia</taxon>
        <taxon>Sphingobacteriales</taxon>
        <taxon>Sphingobacteriaceae</taxon>
        <taxon>Pedobacter</taxon>
    </lineage>
</organism>
<dbReference type="InterPro" id="IPR051401">
    <property type="entry name" value="GtrA_CellWall_Glycosyl"/>
</dbReference>
<evidence type="ECO:0000256" key="4">
    <source>
        <dbReference type="ARBA" id="ARBA00022989"/>
    </source>
</evidence>
<dbReference type="PANTHER" id="PTHR38459:SF1">
    <property type="entry name" value="PROPHAGE BACTOPRENOL-LINKED GLUCOSE TRANSLOCASE HOMOLOG"/>
    <property type="match status" value="1"/>
</dbReference>
<feature type="transmembrane region" description="Helical" evidence="6">
    <location>
        <begin position="72"/>
        <end position="95"/>
    </location>
</feature>
<protein>
    <submittedName>
        <fullName evidence="8">Putative flippase GtrA (Transmembrane translocase of bactoprenol-linked glucose)</fullName>
    </submittedName>
</protein>
<feature type="transmembrane region" description="Helical" evidence="6">
    <location>
        <begin position="40"/>
        <end position="60"/>
    </location>
</feature>
<evidence type="ECO:0000256" key="6">
    <source>
        <dbReference type="SAM" id="Phobius"/>
    </source>
</evidence>
<dbReference type="GO" id="GO:0005886">
    <property type="term" value="C:plasma membrane"/>
    <property type="evidence" value="ECO:0007669"/>
    <property type="project" value="TreeGrafter"/>
</dbReference>
<evidence type="ECO:0000259" key="7">
    <source>
        <dbReference type="Pfam" id="PF04138"/>
    </source>
</evidence>
<dbReference type="EMBL" id="FQUQ01000002">
    <property type="protein sequence ID" value="SHF48499.1"/>
    <property type="molecule type" value="Genomic_DNA"/>
</dbReference>
<dbReference type="GO" id="GO:0000271">
    <property type="term" value="P:polysaccharide biosynthetic process"/>
    <property type="evidence" value="ECO:0007669"/>
    <property type="project" value="InterPro"/>
</dbReference>
<accession>A0A1M5C181</accession>
<evidence type="ECO:0000256" key="1">
    <source>
        <dbReference type="ARBA" id="ARBA00004141"/>
    </source>
</evidence>
<dbReference type="Proteomes" id="UP000184287">
    <property type="component" value="Unassembled WGS sequence"/>
</dbReference>
<keyword evidence="5 6" id="KW-0472">Membrane</keyword>
<evidence type="ECO:0000256" key="2">
    <source>
        <dbReference type="ARBA" id="ARBA00009399"/>
    </source>
</evidence>
<keyword evidence="9" id="KW-1185">Reference proteome</keyword>
<feature type="transmembrane region" description="Helical" evidence="6">
    <location>
        <begin position="12"/>
        <end position="34"/>
    </location>
</feature>
<keyword evidence="3 6" id="KW-0812">Transmembrane</keyword>
<dbReference type="AlphaFoldDB" id="A0A1M5C181"/>
<dbReference type="InterPro" id="IPR007267">
    <property type="entry name" value="GtrA_DPMS_TM"/>
</dbReference>
<feature type="transmembrane region" description="Helical" evidence="6">
    <location>
        <begin position="107"/>
        <end position="128"/>
    </location>
</feature>
<feature type="domain" description="GtrA/DPMS transmembrane" evidence="7">
    <location>
        <begin position="15"/>
        <end position="130"/>
    </location>
</feature>
<comment type="subcellular location">
    <subcellularLocation>
        <location evidence="1">Membrane</location>
        <topology evidence="1">Multi-pass membrane protein</topology>
    </subcellularLocation>
</comment>
<keyword evidence="4 6" id="KW-1133">Transmembrane helix</keyword>
<dbReference type="PANTHER" id="PTHR38459">
    <property type="entry name" value="PROPHAGE BACTOPRENOL-LINKED GLUCOSE TRANSLOCASE HOMOLOG"/>
    <property type="match status" value="1"/>
</dbReference>
<evidence type="ECO:0000256" key="3">
    <source>
        <dbReference type="ARBA" id="ARBA00022692"/>
    </source>
</evidence>
<dbReference type="OrthoDB" id="9812049at2"/>
<reference evidence="9" key="1">
    <citation type="submission" date="2016-11" db="EMBL/GenBank/DDBJ databases">
        <authorList>
            <person name="Varghese N."/>
            <person name="Submissions S."/>
        </authorList>
    </citation>
    <scope>NUCLEOTIDE SEQUENCE [LARGE SCALE GENOMIC DNA]</scope>
    <source>
        <strain evidence="9">DSM 16990</strain>
    </source>
</reference>